<evidence type="ECO:0000256" key="1">
    <source>
        <dbReference type="ARBA" id="ARBA00022741"/>
    </source>
</evidence>
<evidence type="ECO:0000256" key="2">
    <source>
        <dbReference type="ARBA" id="ARBA00022840"/>
    </source>
</evidence>
<protein>
    <recommendedName>
        <fullName evidence="3">Clp ATPase C-terminal domain-containing protein</fullName>
    </recommendedName>
</protein>
<evidence type="ECO:0000313" key="4">
    <source>
        <dbReference type="EMBL" id="OKA20136.1"/>
    </source>
</evidence>
<reference evidence="4 5" key="1">
    <citation type="submission" date="2016-11" db="EMBL/GenBank/DDBJ databases">
        <title>Draft genome of Pseudomonas versuta A4R1.5.</title>
        <authorList>
            <person name="See-Too W.-S."/>
        </authorList>
    </citation>
    <scope>NUCLEOTIDE SEQUENCE [LARGE SCALE GENOMIC DNA]</scope>
    <source>
        <strain evidence="4 5">A4R1.5</strain>
    </source>
</reference>
<dbReference type="EMBL" id="MPJC01000008">
    <property type="protein sequence ID" value="OKA20136.1"/>
    <property type="molecule type" value="Genomic_DNA"/>
</dbReference>
<evidence type="ECO:0000313" key="5">
    <source>
        <dbReference type="Proteomes" id="UP000186677"/>
    </source>
</evidence>
<keyword evidence="5" id="KW-1185">Reference proteome</keyword>
<keyword evidence="1" id="KW-0547">Nucleotide-binding</keyword>
<name>A0ABX3E740_9PSED</name>
<sequence>MTTSVGSEVLFNLHGGETAEDFEQLLRPQLLNVFPPTLLGLLLAIPYFPLSDPMLGSIVEMQLQRVVQRVPIRYQVPLHYDAALVAHIVGQCTDRHSGRRMVDTILTNELLPL</sequence>
<dbReference type="Pfam" id="PF10431">
    <property type="entry name" value="ClpB_D2-small"/>
    <property type="match status" value="1"/>
</dbReference>
<dbReference type="InterPro" id="IPR019489">
    <property type="entry name" value="Clp_ATPase_C"/>
</dbReference>
<gene>
    <name evidence="4" type="ORF">BOH73_13985</name>
</gene>
<organism evidence="4 5">
    <name type="scientific">Pseudomonas versuta</name>
    <dbReference type="NCBI Taxonomy" id="1788301"/>
    <lineage>
        <taxon>Bacteria</taxon>
        <taxon>Pseudomonadati</taxon>
        <taxon>Pseudomonadota</taxon>
        <taxon>Gammaproteobacteria</taxon>
        <taxon>Pseudomonadales</taxon>
        <taxon>Pseudomonadaceae</taxon>
        <taxon>Pseudomonas</taxon>
    </lineage>
</organism>
<proteinExistence type="predicted"/>
<accession>A0ABX3E740</accession>
<comment type="caution">
    <text evidence="4">The sequence shown here is derived from an EMBL/GenBank/DDBJ whole genome shotgun (WGS) entry which is preliminary data.</text>
</comment>
<feature type="domain" description="Clp ATPase C-terminal" evidence="3">
    <location>
        <begin position="50"/>
        <end position="112"/>
    </location>
</feature>
<evidence type="ECO:0000259" key="3">
    <source>
        <dbReference type="Pfam" id="PF10431"/>
    </source>
</evidence>
<keyword evidence="2" id="KW-0067">ATP-binding</keyword>
<dbReference type="Proteomes" id="UP000186677">
    <property type="component" value="Unassembled WGS sequence"/>
</dbReference>
<dbReference type="RefSeq" id="WP_060691248.1">
    <property type="nucleotide sequence ID" value="NZ_CP012676.1"/>
</dbReference>